<feature type="compositionally biased region" description="Low complexity" evidence="1">
    <location>
        <begin position="62"/>
        <end position="83"/>
    </location>
</feature>
<accession>A0A225VJT4</accession>
<reference evidence="3" key="1">
    <citation type="submission" date="2017-03" db="EMBL/GenBank/DDBJ databases">
        <title>Phytopthora megakarya and P. palmivora, two closely related causual agents of cacao black pod achieved similar genome size and gene model numbers by different mechanisms.</title>
        <authorList>
            <person name="Ali S."/>
            <person name="Shao J."/>
            <person name="Larry D.J."/>
            <person name="Kronmiller B."/>
            <person name="Shen D."/>
            <person name="Strem M.D."/>
            <person name="Melnick R.L."/>
            <person name="Guiltinan M.J."/>
            <person name="Tyler B.M."/>
            <person name="Meinhardt L.W."/>
            <person name="Bailey B.A."/>
        </authorList>
    </citation>
    <scope>NUCLEOTIDE SEQUENCE [LARGE SCALE GENOMIC DNA]</scope>
    <source>
        <strain evidence="3">zdho120</strain>
    </source>
</reference>
<name>A0A225VJT4_9STRA</name>
<evidence type="ECO:0000313" key="2">
    <source>
        <dbReference type="EMBL" id="OWZ05806.1"/>
    </source>
</evidence>
<feature type="region of interest" description="Disordered" evidence="1">
    <location>
        <begin position="60"/>
        <end position="83"/>
    </location>
</feature>
<protein>
    <submittedName>
        <fullName evidence="2">Uncharacterized protein</fullName>
    </submittedName>
</protein>
<dbReference type="Proteomes" id="UP000198211">
    <property type="component" value="Unassembled WGS sequence"/>
</dbReference>
<proteinExistence type="predicted"/>
<keyword evidence="3" id="KW-1185">Reference proteome</keyword>
<sequence>MSLIPENLGLVPDILSLVSEIIGYHRREPHIYSMTVKSKSRGRQKCGNLIPARAKTLDDVEPTVTSSKTTRRTVTTKWGTPTT</sequence>
<dbReference type="AlphaFoldDB" id="A0A225VJT4"/>
<dbReference type="EMBL" id="NBNE01004244">
    <property type="protein sequence ID" value="OWZ05806.1"/>
    <property type="molecule type" value="Genomic_DNA"/>
</dbReference>
<evidence type="ECO:0000256" key="1">
    <source>
        <dbReference type="SAM" id="MobiDB-lite"/>
    </source>
</evidence>
<evidence type="ECO:0000313" key="3">
    <source>
        <dbReference type="Proteomes" id="UP000198211"/>
    </source>
</evidence>
<comment type="caution">
    <text evidence="2">The sequence shown here is derived from an EMBL/GenBank/DDBJ whole genome shotgun (WGS) entry which is preliminary data.</text>
</comment>
<gene>
    <name evidence="2" type="ORF">PHMEG_00022036</name>
</gene>
<organism evidence="2 3">
    <name type="scientific">Phytophthora megakarya</name>
    <dbReference type="NCBI Taxonomy" id="4795"/>
    <lineage>
        <taxon>Eukaryota</taxon>
        <taxon>Sar</taxon>
        <taxon>Stramenopiles</taxon>
        <taxon>Oomycota</taxon>
        <taxon>Peronosporomycetes</taxon>
        <taxon>Peronosporales</taxon>
        <taxon>Peronosporaceae</taxon>
        <taxon>Phytophthora</taxon>
    </lineage>
</organism>